<dbReference type="OrthoDB" id="7472549at2759"/>
<protein>
    <submittedName>
        <fullName evidence="1">Uncharacterized protein</fullName>
    </submittedName>
</protein>
<evidence type="ECO:0000313" key="1">
    <source>
        <dbReference type="EMBL" id="GFT81058.1"/>
    </source>
</evidence>
<dbReference type="EMBL" id="BMAW01072057">
    <property type="protein sequence ID" value="GFT81058.1"/>
    <property type="molecule type" value="Genomic_DNA"/>
</dbReference>
<dbReference type="Proteomes" id="UP000887013">
    <property type="component" value="Unassembled WGS sequence"/>
</dbReference>
<name>A0A8X6U741_NEPPI</name>
<keyword evidence="2" id="KW-1185">Reference proteome</keyword>
<gene>
    <name evidence="1" type="ORF">NPIL_643131</name>
</gene>
<comment type="caution">
    <text evidence="1">The sequence shown here is derived from an EMBL/GenBank/DDBJ whole genome shotgun (WGS) entry which is preliminary data.</text>
</comment>
<dbReference type="AlphaFoldDB" id="A0A8X6U741"/>
<accession>A0A8X6U741</accession>
<sequence length="96" mass="11176">MRLLTDSIDDIKESSERQNIEIDTEGTVSKEIVINSSLEEPPLHTIFNDVSGLTGHAKRNKMMDKEHAAFYLLFDYNIMENFIKYKKIEAQRVLEK</sequence>
<proteinExistence type="predicted"/>
<reference evidence="1" key="1">
    <citation type="submission" date="2020-08" db="EMBL/GenBank/DDBJ databases">
        <title>Multicomponent nature underlies the extraordinary mechanical properties of spider dragline silk.</title>
        <authorList>
            <person name="Kono N."/>
            <person name="Nakamura H."/>
            <person name="Mori M."/>
            <person name="Yoshida Y."/>
            <person name="Ohtoshi R."/>
            <person name="Malay A.D."/>
            <person name="Moran D.A.P."/>
            <person name="Tomita M."/>
            <person name="Numata K."/>
            <person name="Arakawa K."/>
        </authorList>
    </citation>
    <scope>NUCLEOTIDE SEQUENCE</scope>
</reference>
<organism evidence="1 2">
    <name type="scientific">Nephila pilipes</name>
    <name type="common">Giant wood spider</name>
    <name type="synonym">Nephila maculata</name>
    <dbReference type="NCBI Taxonomy" id="299642"/>
    <lineage>
        <taxon>Eukaryota</taxon>
        <taxon>Metazoa</taxon>
        <taxon>Ecdysozoa</taxon>
        <taxon>Arthropoda</taxon>
        <taxon>Chelicerata</taxon>
        <taxon>Arachnida</taxon>
        <taxon>Araneae</taxon>
        <taxon>Araneomorphae</taxon>
        <taxon>Entelegynae</taxon>
        <taxon>Araneoidea</taxon>
        <taxon>Nephilidae</taxon>
        <taxon>Nephila</taxon>
    </lineage>
</organism>
<evidence type="ECO:0000313" key="2">
    <source>
        <dbReference type="Proteomes" id="UP000887013"/>
    </source>
</evidence>